<dbReference type="Pfam" id="PF00392">
    <property type="entry name" value="GntR"/>
    <property type="match status" value="1"/>
</dbReference>
<dbReference type="InterPro" id="IPR036388">
    <property type="entry name" value="WH-like_DNA-bd_sf"/>
</dbReference>
<keyword evidence="3" id="KW-0804">Transcription</keyword>
<dbReference type="Gene3D" id="1.10.10.10">
    <property type="entry name" value="Winged helix-like DNA-binding domain superfamily/Winged helix DNA-binding domain"/>
    <property type="match status" value="1"/>
</dbReference>
<dbReference type="PANTHER" id="PTHR43537:SF44">
    <property type="entry name" value="GNTR FAMILY REGULATORY PROTEIN"/>
    <property type="match status" value="1"/>
</dbReference>
<dbReference type="OrthoDB" id="4164516at2"/>
<gene>
    <name evidence="5" type="ORF">FAB82_23505</name>
</gene>
<dbReference type="PRINTS" id="PR00035">
    <property type="entry name" value="HTHGNTR"/>
</dbReference>
<dbReference type="Pfam" id="PF07729">
    <property type="entry name" value="FCD"/>
    <property type="match status" value="1"/>
</dbReference>
<sequence>MHSTPAIGGEVLQPQRNRPPLAAAVVKSLATAIVVGEYKPGSALPPVGELCEQYGVSRTVIREATTALVEKGLVLSRQGWGTMVLDQEHWNLLDPLVLQGLFQRKDRLFYLDNLIEIRANLECAMAARAAGQLDEAQRSALKAKLDELAELKDDPAAYMRVDLEFHELIHRASRDAFGRAIVANIQGKALHTPQYSGDPTRDDIEHAHEGHARILEALLDGDADWAAAAMRKHITSSWKRRRPREEPATD</sequence>
<dbReference type="CDD" id="cd07377">
    <property type="entry name" value="WHTH_GntR"/>
    <property type="match status" value="1"/>
</dbReference>
<dbReference type="SMART" id="SM00895">
    <property type="entry name" value="FCD"/>
    <property type="match status" value="1"/>
</dbReference>
<dbReference type="SMART" id="SM00345">
    <property type="entry name" value="HTH_GNTR"/>
    <property type="match status" value="1"/>
</dbReference>
<dbReference type="PANTHER" id="PTHR43537">
    <property type="entry name" value="TRANSCRIPTIONAL REGULATOR, GNTR FAMILY"/>
    <property type="match status" value="1"/>
</dbReference>
<dbReference type="InterPro" id="IPR000524">
    <property type="entry name" value="Tscrpt_reg_HTH_GntR"/>
</dbReference>
<evidence type="ECO:0000313" key="6">
    <source>
        <dbReference type="Proteomes" id="UP000308760"/>
    </source>
</evidence>
<name>A0A4S8PUP3_9ACTN</name>
<comment type="caution">
    <text evidence="5">The sequence shown here is derived from an EMBL/GenBank/DDBJ whole genome shotgun (WGS) entry which is preliminary data.</text>
</comment>
<dbReference type="EMBL" id="STGY01000076">
    <property type="protein sequence ID" value="THV35233.1"/>
    <property type="molecule type" value="Genomic_DNA"/>
</dbReference>
<evidence type="ECO:0000259" key="4">
    <source>
        <dbReference type="PROSITE" id="PS50949"/>
    </source>
</evidence>
<dbReference type="GO" id="GO:0003677">
    <property type="term" value="F:DNA binding"/>
    <property type="evidence" value="ECO:0007669"/>
    <property type="project" value="UniProtKB-KW"/>
</dbReference>
<dbReference type="Gene3D" id="1.20.120.530">
    <property type="entry name" value="GntR ligand-binding domain-like"/>
    <property type="match status" value="1"/>
</dbReference>
<protein>
    <submittedName>
        <fullName evidence="5">FadR family transcriptional regulator</fullName>
    </submittedName>
</protein>
<organism evidence="5 6">
    <name type="scientific">Glycomyces buryatensis</name>
    <dbReference type="NCBI Taxonomy" id="2570927"/>
    <lineage>
        <taxon>Bacteria</taxon>
        <taxon>Bacillati</taxon>
        <taxon>Actinomycetota</taxon>
        <taxon>Actinomycetes</taxon>
        <taxon>Glycomycetales</taxon>
        <taxon>Glycomycetaceae</taxon>
        <taxon>Glycomyces</taxon>
    </lineage>
</organism>
<dbReference type="InterPro" id="IPR008920">
    <property type="entry name" value="TF_FadR/GntR_C"/>
</dbReference>
<evidence type="ECO:0000256" key="3">
    <source>
        <dbReference type="ARBA" id="ARBA00023163"/>
    </source>
</evidence>
<dbReference type="Proteomes" id="UP000308760">
    <property type="component" value="Unassembled WGS sequence"/>
</dbReference>
<dbReference type="SUPFAM" id="SSF48008">
    <property type="entry name" value="GntR ligand-binding domain-like"/>
    <property type="match status" value="1"/>
</dbReference>
<dbReference type="SUPFAM" id="SSF46785">
    <property type="entry name" value="Winged helix' DNA-binding domain"/>
    <property type="match status" value="1"/>
</dbReference>
<keyword evidence="6" id="KW-1185">Reference proteome</keyword>
<evidence type="ECO:0000313" key="5">
    <source>
        <dbReference type="EMBL" id="THV35233.1"/>
    </source>
</evidence>
<reference evidence="6" key="1">
    <citation type="submission" date="2019-04" db="EMBL/GenBank/DDBJ databases">
        <title>Nocardioides xinjiangensis sp. nov.</title>
        <authorList>
            <person name="Liu S."/>
        </authorList>
    </citation>
    <scope>NUCLEOTIDE SEQUENCE [LARGE SCALE GENOMIC DNA]</scope>
    <source>
        <strain evidence="6">18</strain>
    </source>
</reference>
<evidence type="ECO:0000256" key="1">
    <source>
        <dbReference type="ARBA" id="ARBA00023015"/>
    </source>
</evidence>
<dbReference type="InterPro" id="IPR036390">
    <property type="entry name" value="WH_DNA-bd_sf"/>
</dbReference>
<dbReference type="GO" id="GO:0003700">
    <property type="term" value="F:DNA-binding transcription factor activity"/>
    <property type="evidence" value="ECO:0007669"/>
    <property type="project" value="InterPro"/>
</dbReference>
<proteinExistence type="predicted"/>
<keyword evidence="2" id="KW-0238">DNA-binding</keyword>
<dbReference type="AlphaFoldDB" id="A0A4S8PUP3"/>
<feature type="domain" description="HTH gntR-type" evidence="4">
    <location>
        <begin position="19"/>
        <end position="87"/>
    </location>
</feature>
<reference evidence="5 6" key="2">
    <citation type="submission" date="2019-05" db="EMBL/GenBank/DDBJ databases">
        <title>Glycomyces buryatensis sp. nov.</title>
        <authorList>
            <person name="Nikitina E."/>
        </authorList>
    </citation>
    <scope>NUCLEOTIDE SEQUENCE [LARGE SCALE GENOMIC DNA]</scope>
    <source>
        <strain evidence="5 6">18</strain>
    </source>
</reference>
<evidence type="ECO:0000256" key="2">
    <source>
        <dbReference type="ARBA" id="ARBA00023125"/>
    </source>
</evidence>
<keyword evidence="1" id="KW-0805">Transcription regulation</keyword>
<dbReference type="RefSeq" id="WP_136537004.1">
    <property type="nucleotide sequence ID" value="NZ_STGY01000076.1"/>
</dbReference>
<dbReference type="InterPro" id="IPR011711">
    <property type="entry name" value="GntR_C"/>
</dbReference>
<accession>A0A4S8PUP3</accession>
<dbReference type="PROSITE" id="PS50949">
    <property type="entry name" value="HTH_GNTR"/>
    <property type="match status" value="1"/>
</dbReference>